<dbReference type="RefSeq" id="WP_121938691.1">
    <property type="nucleotide sequence ID" value="NZ_REFR01000011.1"/>
</dbReference>
<dbReference type="Proteomes" id="UP000271227">
    <property type="component" value="Unassembled WGS sequence"/>
</dbReference>
<reference evidence="1 2" key="1">
    <citation type="submission" date="2018-10" db="EMBL/GenBank/DDBJ databases">
        <title>Genomic Encyclopedia of Archaeal and Bacterial Type Strains, Phase II (KMG-II): from individual species to whole genera.</title>
        <authorList>
            <person name="Goeker M."/>
        </authorList>
    </citation>
    <scope>NUCLEOTIDE SEQUENCE [LARGE SCALE GENOMIC DNA]</scope>
    <source>
        <strain evidence="1 2">DSM 25217</strain>
    </source>
</reference>
<dbReference type="OrthoDB" id="4929908at2"/>
<dbReference type="AlphaFoldDB" id="A0A3M0CEV6"/>
<gene>
    <name evidence="1" type="ORF">BXY39_2016</name>
</gene>
<accession>A0A3M0CEV6</accession>
<dbReference type="InParanoid" id="A0A3M0CEV6"/>
<keyword evidence="2" id="KW-1185">Reference proteome</keyword>
<protein>
    <recommendedName>
        <fullName evidence="3">Gluconate 2-dehydrogenase subunit 3-like protein</fullName>
    </recommendedName>
</protein>
<comment type="caution">
    <text evidence="1">The sequence shown here is derived from an EMBL/GenBank/DDBJ whole genome shotgun (WGS) entry which is preliminary data.</text>
</comment>
<dbReference type="InterPro" id="IPR006311">
    <property type="entry name" value="TAT_signal"/>
</dbReference>
<sequence>MDTSLTRRALIGRTAAALAAAQLVACGLRGDTALTEADVAAALSRLARDLFPHDRVTDRHYAAIARGFLDRDIAVARLLVQRLSAPDRPYHHQDRAARLAGIEANITDAGVQAFRFAVLLGLYTDLSVTRTFGYQGPSFEDFGYLERGFDDLDWLPDPA</sequence>
<organism evidence="1 2">
    <name type="scientific">Eilatimonas milleporae</name>
    <dbReference type="NCBI Taxonomy" id="911205"/>
    <lineage>
        <taxon>Bacteria</taxon>
        <taxon>Pseudomonadati</taxon>
        <taxon>Pseudomonadota</taxon>
        <taxon>Alphaproteobacteria</taxon>
        <taxon>Kordiimonadales</taxon>
        <taxon>Kordiimonadaceae</taxon>
        <taxon>Eilatimonas</taxon>
    </lineage>
</organism>
<dbReference type="EMBL" id="REFR01000011">
    <property type="protein sequence ID" value="RMB07922.1"/>
    <property type="molecule type" value="Genomic_DNA"/>
</dbReference>
<evidence type="ECO:0000313" key="1">
    <source>
        <dbReference type="EMBL" id="RMB07922.1"/>
    </source>
</evidence>
<proteinExistence type="predicted"/>
<evidence type="ECO:0000313" key="2">
    <source>
        <dbReference type="Proteomes" id="UP000271227"/>
    </source>
</evidence>
<dbReference type="PROSITE" id="PS51318">
    <property type="entry name" value="TAT"/>
    <property type="match status" value="1"/>
</dbReference>
<evidence type="ECO:0008006" key="3">
    <source>
        <dbReference type="Google" id="ProtNLM"/>
    </source>
</evidence>
<name>A0A3M0CEV6_9PROT</name>